<gene>
    <name evidence="2" type="ORF">MCBMB27_00762</name>
    <name evidence="3" type="ORF">SAMN05192567_12026</name>
</gene>
<dbReference type="KEGG" id="mphy:MCBMB27_00762"/>
<dbReference type="GO" id="GO:0008757">
    <property type="term" value="F:S-adenosylmethionine-dependent methyltransferase activity"/>
    <property type="evidence" value="ECO:0007669"/>
    <property type="project" value="InterPro"/>
</dbReference>
<evidence type="ECO:0000259" key="1">
    <source>
        <dbReference type="Pfam" id="PF08241"/>
    </source>
</evidence>
<dbReference type="Proteomes" id="UP000199140">
    <property type="component" value="Unassembled WGS sequence"/>
</dbReference>
<dbReference type="AlphaFoldDB" id="A0AAE8L850"/>
<evidence type="ECO:0000313" key="5">
    <source>
        <dbReference type="Proteomes" id="UP000199140"/>
    </source>
</evidence>
<reference evidence="3 5" key="2">
    <citation type="submission" date="2016-10" db="EMBL/GenBank/DDBJ databases">
        <authorList>
            <person name="Varghese N."/>
            <person name="Submissions S."/>
        </authorList>
    </citation>
    <scope>NUCLEOTIDE SEQUENCE [LARGE SCALE GENOMIC DNA]</scope>
    <source>
        <strain evidence="3 5">CBMB27</strain>
    </source>
</reference>
<dbReference type="InterPro" id="IPR029063">
    <property type="entry name" value="SAM-dependent_MTases_sf"/>
</dbReference>
<keyword evidence="3" id="KW-0808">Transferase</keyword>
<accession>A0AAE8L850</accession>
<evidence type="ECO:0000313" key="2">
    <source>
        <dbReference type="EMBL" id="APT30053.1"/>
    </source>
</evidence>
<sequence length="259" mass="29691">MISSADRAAKFERFRHILEEPWHQSKAGTFPLFTTDRSYDLETYQSESQGNLPEIFTHFVEVQPDKLFMDLGCGYRGDILFHNVLNVEVYPSRSADLIVDPTRPYPIRSETLDGIGCFAVLEHTRQPWVVVREMRRMLRKGGTVFIDWPFLQPVHGYPSHYFNATREGLKTIFEDEGFEVELCDTFVNQTVAYTVSWVLGALNHHLPAEIRPELLNMTVGELMALDVQGEQWRRWLEALPATAREELACGNSLVAKKAA</sequence>
<organism evidence="3 5">
    <name type="scientific">Methylobacterium phyllosphaerae</name>
    <dbReference type="NCBI Taxonomy" id="418223"/>
    <lineage>
        <taxon>Bacteria</taxon>
        <taxon>Pseudomonadati</taxon>
        <taxon>Pseudomonadota</taxon>
        <taxon>Alphaproteobacteria</taxon>
        <taxon>Hyphomicrobiales</taxon>
        <taxon>Methylobacteriaceae</taxon>
        <taxon>Methylobacterium</taxon>
    </lineage>
</organism>
<dbReference type="Gene3D" id="3.40.50.150">
    <property type="entry name" value="Vaccinia Virus protein VP39"/>
    <property type="match status" value="1"/>
</dbReference>
<evidence type="ECO:0000313" key="4">
    <source>
        <dbReference type="Proteomes" id="UP000185487"/>
    </source>
</evidence>
<feature type="domain" description="Methyltransferase type 11" evidence="1">
    <location>
        <begin position="98"/>
        <end position="146"/>
    </location>
</feature>
<reference evidence="2 4" key="1">
    <citation type="submission" date="2016-04" db="EMBL/GenBank/DDBJ databases">
        <title>Complete genome sequencing and analysis of CBMB27, Methylobacterium phyllosphaerae isolated from leaf tissues of rice (Oryza sativa L.).</title>
        <authorList>
            <person name="Lee Y."/>
            <person name="Hwangbo K."/>
            <person name="Chung H."/>
            <person name="Yoo J."/>
            <person name="Kim K.Y."/>
            <person name="Sa T.M."/>
            <person name="Um Y."/>
            <person name="Madhaiyan M."/>
        </authorList>
    </citation>
    <scope>NUCLEOTIDE SEQUENCE [LARGE SCALE GENOMIC DNA]</scope>
    <source>
        <strain evidence="2 4">CBMB27</strain>
    </source>
</reference>
<name>A0AAE8L850_9HYPH</name>
<evidence type="ECO:0000313" key="3">
    <source>
        <dbReference type="EMBL" id="SFH31911.1"/>
    </source>
</evidence>
<dbReference type="SUPFAM" id="SSF53335">
    <property type="entry name" value="S-adenosyl-L-methionine-dependent methyltransferases"/>
    <property type="match status" value="1"/>
</dbReference>
<protein>
    <submittedName>
        <fullName evidence="2">Clustering-based subsystem</fullName>
    </submittedName>
    <submittedName>
        <fullName evidence="3">Methyltransferase domain-containing protein</fullName>
    </submittedName>
</protein>
<dbReference type="Proteomes" id="UP000185487">
    <property type="component" value="Chromosome"/>
</dbReference>
<dbReference type="RefSeq" id="WP_075379853.1">
    <property type="nucleotide sequence ID" value="NZ_CP015367.1"/>
</dbReference>
<proteinExistence type="predicted"/>
<keyword evidence="4" id="KW-1185">Reference proteome</keyword>
<dbReference type="Pfam" id="PF08241">
    <property type="entry name" value="Methyltransf_11"/>
    <property type="match status" value="1"/>
</dbReference>
<dbReference type="EMBL" id="CP015367">
    <property type="protein sequence ID" value="APT30053.1"/>
    <property type="molecule type" value="Genomic_DNA"/>
</dbReference>
<dbReference type="InterPro" id="IPR013216">
    <property type="entry name" value="Methyltransf_11"/>
</dbReference>
<dbReference type="EMBL" id="FOPK01000020">
    <property type="protein sequence ID" value="SFH31911.1"/>
    <property type="molecule type" value="Genomic_DNA"/>
</dbReference>
<keyword evidence="3" id="KW-0489">Methyltransferase</keyword>
<dbReference type="GO" id="GO:0032259">
    <property type="term" value="P:methylation"/>
    <property type="evidence" value="ECO:0007669"/>
    <property type="project" value="UniProtKB-KW"/>
</dbReference>
<dbReference type="GeneID" id="96606703"/>